<dbReference type="CDD" id="cd00835">
    <property type="entry name" value="RanBD_family"/>
    <property type="match status" value="1"/>
</dbReference>
<evidence type="ECO:0000256" key="2">
    <source>
        <dbReference type="ARBA" id="ARBA00023242"/>
    </source>
</evidence>
<dbReference type="InterPro" id="IPR045255">
    <property type="entry name" value="RanBP1-like"/>
</dbReference>
<gene>
    <name evidence="5" type="ORF">CC78DRAFT_349716</name>
</gene>
<feature type="compositionally biased region" description="Polar residues" evidence="3">
    <location>
        <begin position="302"/>
        <end position="335"/>
    </location>
</feature>
<accession>A0A9P4N778</accession>
<dbReference type="SUPFAM" id="SSF50729">
    <property type="entry name" value="PH domain-like"/>
    <property type="match status" value="1"/>
</dbReference>
<feature type="domain" description="RanBD1" evidence="4">
    <location>
        <begin position="444"/>
        <end position="583"/>
    </location>
</feature>
<feature type="compositionally biased region" description="Low complexity" evidence="3">
    <location>
        <begin position="265"/>
        <end position="277"/>
    </location>
</feature>
<evidence type="ECO:0000259" key="4">
    <source>
        <dbReference type="PROSITE" id="PS50196"/>
    </source>
</evidence>
<dbReference type="SMART" id="SM00160">
    <property type="entry name" value="RanBD"/>
    <property type="match status" value="1"/>
</dbReference>
<organism evidence="5 6">
    <name type="scientific">Lojkania enalia</name>
    <dbReference type="NCBI Taxonomy" id="147567"/>
    <lineage>
        <taxon>Eukaryota</taxon>
        <taxon>Fungi</taxon>
        <taxon>Dikarya</taxon>
        <taxon>Ascomycota</taxon>
        <taxon>Pezizomycotina</taxon>
        <taxon>Dothideomycetes</taxon>
        <taxon>Pleosporomycetidae</taxon>
        <taxon>Pleosporales</taxon>
        <taxon>Pleosporales incertae sedis</taxon>
        <taxon>Lojkania</taxon>
    </lineage>
</organism>
<dbReference type="AlphaFoldDB" id="A0A9P4N778"/>
<sequence length="583" mass="62212">MTRSPKLDETLQQPTASADGSVVPPAVSAKAGMPPSPARSDRSTDSEGKPVREKLKDTRIDAHSSSDPVGTDVHMNDGQNGTHPAASLPGDQSASSSESERGRLPRRKRSRENFEEGQEAPEKHERHVRKKSRDVTSPRPDSDSIAKAAKPVSQIEENETDETMVSMDESARAQNSTSNRPATPDHSASDKNMTETISPKNKRSADQADIGTTPTVDQVMKPSKETTASTEVERNPKRPREKGDINQDSEANINIPKTPLGKGFASASRASPFASMANPTSSTTENRTDDPPQASDEKFKSSGFNKFAKSSSSPFGTLSNSDTNSPFASATGSSKLSSFASPTKPSSTASSSFGALGANSSGLAFGGSAATSTAPKSAFGGVSGSGFGSLGGAKPSISSFATPGAKEITGLSGKPAKSFGAPEESESEDEDGDEDEGSTSDEPEKEKRISDQDKRFQPQDVETGEEGEITVWTGRAKLYIMDHGKKQWQERGVGAIKFNVTAEEPKRARFILRADGTHRLLLNVAIPKHLKIGEANGEKPKGNQIWFNTPLPDGKTEMHCLKMKPESAKNLYYAVTDVQREQL</sequence>
<feature type="compositionally biased region" description="Polar residues" evidence="3">
    <location>
        <begin position="172"/>
        <end position="181"/>
    </location>
</feature>
<feature type="compositionally biased region" description="Basic and acidic residues" evidence="3">
    <location>
        <begin position="442"/>
        <end position="457"/>
    </location>
</feature>
<dbReference type="PROSITE" id="PS50196">
    <property type="entry name" value="RANBD1"/>
    <property type="match status" value="1"/>
</dbReference>
<feature type="compositionally biased region" description="Basic and acidic residues" evidence="3">
    <location>
        <begin position="133"/>
        <end position="144"/>
    </location>
</feature>
<proteinExistence type="predicted"/>
<feature type="compositionally biased region" description="Basic and acidic residues" evidence="3">
    <location>
        <begin position="39"/>
        <end position="64"/>
    </location>
</feature>
<dbReference type="Gene3D" id="2.30.29.30">
    <property type="entry name" value="Pleckstrin-homology domain (PH domain)/Phosphotyrosine-binding domain (PTB)"/>
    <property type="match status" value="1"/>
</dbReference>
<dbReference type="InterPro" id="IPR011993">
    <property type="entry name" value="PH-like_dom_sf"/>
</dbReference>
<feature type="region of interest" description="Disordered" evidence="3">
    <location>
        <begin position="1"/>
        <end position="467"/>
    </location>
</feature>
<dbReference type="EMBL" id="ML986656">
    <property type="protein sequence ID" value="KAF2261536.1"/>
    <property type="molecule type" value="Genomic_DNA"/>
</dbReference>
<dbReference type="PANTHER" id="PTHR23138:SF142">
    <property type="entry name" value="RAN-BINDING PROTEIN 3B-RELATED"/>
    <property type="match status" value="1"/>
</dbReference>
<reference evidence="6" key="1">
    <citation type="journal article" date="2020" name="Stud. Mycol.">
        <title>101 Dothideomycetes genomes: A test case for predicting lifestyles and emergence of pathogens.</title>
        <authorList>
            <person name="Haridas S."/>
            <person name="Albert R."/>
            <person name="Binder M."/>
            <person name="Bloem J."/>
            <person name="LaButti K."/>
            <person name="Salamov A."/>
            <person name="Andreopoulos B."/>
            <person name="Baker S."/>
            <person name="Barry K."/>
            <person name="Bills G."/>
            <person name="Bluhm B."/>
            <person name="Cannon C."/>
            <person name="Castanera R."/>
            <person name="Culley D."/>
            <person name="Daum C."/>
            <person name="Ezra D."/>
            <person name="Gonzalez J."/>
            <person name="Henrissat B."/>
            <person name="Kuo A."/>
            <person name="Liang C."/>
            <person name="Lipzen A."/>
            <person name="Lutzoni F."/>
            <person name="Magnuson J."/>
            <person name="Mondo S."/>
            <person name="Nolan M."/>
            <person name="Ohm R."/>
            <person name="Pangilinan J."/>
            <person name="Park H.-J."/>
            <person name="Ramirez L."/>
            <person name="Alfaro M."/>
            <person name="Sun H."/>
            <person name="Tritt A."/>
            <person name="Yoshinaga Y."/>
            <person name="Zwiers L.-H."/>
            <person name="Turgeon B."/>
            <person name="Goodwin S."/>
            <person name="Spatafora J."/>
            <person name="Crous P."/>
            <person name="Grigoriev I."/>
        </authorList>
    </citation>
    <scope>NUCLEOTIDE SEQUENCE [LARGE SCALE GENOMIC DNA]</scope>
    <source>
        <strain evidence="6">CBS 304.66</strain>
    </source>
</reference>
<dbReference type="PANTHER" id="PTHR23138">
    <property type="entry name" value="RAN BINDING PROTEIN"/>
    <property type="match status" value="1"/>
</dbReference>
<dbReference type="GO" id="GO:0005634">
    <property type="term" value="C:nucleus"/>
    <property type="evidence" value="ECO:0007669"/>
    <property type="project" value="UniProtKB-SubCell"/>
</dbReference>
<dbReference type="Pfam" id="PF00638">
    <property type="entry name" value="Ran_BP1"/>
    <property type="match status" value="1"/>
</dbReference>
<protein>
    <recommendedName>
        <fullName evidence="4">RanBD1 domain-containing protein</fullName>
    </recommendedName>
</protein>
<dbReference type="Proteomes" id="UP000800093">
    <property type="component" value="Unassembled WGS sequence"/>
</dbReference>
<feature type="compositionally biased region" description="Basic and acidic residues" evidence="3">
    <location>
        <begin position="231"/>
        <end position="245"/>
    </location>
</feature>
<evidence type="ECO:0000313" key="5">
    <source>
        <dbReference type="EMBL" id="KAF2261536.1"/>
    </source>
</evidence>
<feature type="compositionally biased region" description="Acidic residues" evidence="3">
    <location>
        <begin position="423"/>
        <end position="441"/>
    </location>
</feature>
<keyword evidence="2" id="KW-0539">Nucleus</keyword>
<dbReference type="InterPro" id="IPR000156">
    <property type="entry name" value="Ran_bind_dom"/>
</dbReference>
<name>A0A9P4N778_9PLEO</name>
<comment type="subcellular location">
    <subcellularLocation>
        <location evidence="1">Nucleus</location>
    </subcellularLocation>
</comment>
<feature type="compositionally biased region" description="Gly residues" evidence="3">
    <location>
        <begin position="381"/>
        <end position="391"/>
    </location>
</feature>
<evidence type="ECO:0000256" key="3">
    <source>
        <dbReference type="SAM" id="MobiDB-lite"/>
    </source>
</evidence>
<evidence type="ECO:0000256" key="1">
    <source>
        <dbReference type="ARBA" id="ARBA00004123"/>
    </source>
</evidence>
<feature type="compositionally biased region" description="Low complexity" evidence="3">
    <location>
        <begin position="336"/>
        <end position="358"/>
    </location>
</feature>
<feature type="compositionally biased region" description="Basic and acidic residues" evidence="3">
    <location>
        <begin position="286"/>
        <end position="300"/>
    </location>
</feature>
<keyword evidence="6" id="KW-1185">Reference proteome</keyword>
<dbReference type="OrthoDB" id="185618at2759"/>
<evidence type="ECO:0000313" key="6">
    <source>
        <dbReference type="Proteomes" id="UP000800093"/>
    </source>
</evidence>
<comment type="caution">
    <text evidence="5">The sequence shown here is derived from an EMBL/GenBank/DDBJ whole genome shotgun (WGS) entry which is preliminary data.</text>
</comment>